<evidence type="ECO:0000313" key="5">
    <source>
        <dbReference type="EMBL" id="QSO47386.1"/>
    </source>
</evidence>
<dbReference type="Gene3D" id="3.40.1410.10">
    <property type="entry name" value="Chorismate lyase-like"/>
    <property type="match status" value="1"/>
</dbReference>
<dbReference type="PROSITE" id="PS50949">
    <property type="entry name" value="HTH_GNTR"/>
    <property type="match status" value="1"/>
</dbReference>
<dbReference type="InterPro" id="IPR036390">
    <property type="entry name" value="WH_DNA-bd_sf"/>
</dbReference>
<dbReference type="Proteomes" id="UP000663505">
    <property type="component" value="Chromosome"/>
</dbReference>
<keyword evidence="2" id="KW-0238">DNA-binding</keyword>
<organism evidence="5 6">
    <name type="scientific">Alicyclobacillus mengziensis</name>
    <dbReference type="NCBI Taxonomy" id="2931921"/>
    <lineage>
        <taxon>Bacteria</taxon>
        <taxon>Bacillati</taxon>
        <taxon>Bacillota</taxon>
        <taxon>Bacilli</taxon>
        <taxon>Bacillales</taxon>
        <taxon>Alicyclobacillaceae</taxon>
        <taxon>Alicyclobacillus</taxon>
    </lineage>
</organism>
<dbReference type="RefSeq" id="WP_206656737.1">
    <property type="nucleotide sequence ID" value="NZ_CP071182.1"/>
</dbReference>
<dbReference type="KEGG" id="afx:JZ786_23870"/>
<evidence type="ECO:0000256" key="2">
    <source>
        <dbReference type="ARBA" id="ARBA00023125"/>
    </source>
</evidence>
<reference evidence="5 6" key="1">
    <citation type="submission" date="2021-02" db="EMBL/GenBank/DDBJ databases">
        <title>Alicyclobacillus curvatus sp. nov. and Alicyclobacillus mengziensis sp. nov., two acidophilic bacteria isolated from acid mine drainage.</title>
        <authorList>
            <person name="Huang Y."/>
        </authorList>
    </citation>
    <scope>NUCLEOTIDE SEQUENCE [LARGE SCALE GENOMIC DNA]</scope>
    <source>
        <strain evidence="5 6">S30H14</strain>
    </source>
</reference>
<protein>
    <submittedName>
        <fullName evidence="5">GntR family transcriptional regulator</fullName>
    </submittedName>
</protein>
<dbReference type="Pfam" id="PF07702">
    <property type="entry name" value="UTRA"/>
    <property type="match status" value="1"/>
</dbReference>
<dbReference type="InterPro" id="IPR050679">
    <property type="entry name" value="Bact_HTH_transcr_reg"/>
</dbReference>
<keyword evidence="3" id="KW-0804">Transcription</keyword>
<dbReference type="Pfam" id="PF00392">
    <property type="entry name" value="GntR"/>
    <property type="match status" value="1"/>
</dbReference>
<gene>
    <name evidence="5" type="ORF">JZ786_23870</name>
</gene>
<dbReference type="GO" id="GO:0003677">
    <property type="term" value="F:DNA binding"/>
    <property type="evidence" value="ECO:0007669"/>
    <property type="project" value="UniProtKB-KW"/>
</dbReference>
<evidence type="ECO:0000256" key="1">
    <source>
        <dbReference type="ARBA" id="ARBA00023015"/>
    </source>
</evidence>
<name>A0A9X7Z7I5_9BACL</name>
<dbReference type="SMART" id="SM00866">
    <property type="entry name" value="UTRA"/>
    <property type="match status" value="1"/>
</dbReference>
<evidence type="ECO:0000313" key="6">
    <source>
        <dbReference type="Proteomes" id="UP000663505"/>
    </source>
</evidence>
<sequence>MDKYTSQDGFVLDPQRSVPLYHQLKDFLKFEAENGRLADATGKLPTEAELAKRFKVSRITVRSALRYLEEQGLVSRERGRGTFLNTNEVENWRGRLLGFTEAIKAAGYEPDSRIIRKGFTKNFPSNVRETLMTDEVWELKRLRLADKNPIAIEHAYFPTQIGLLLNEEDVSSLPLYRYIEANLNIILHEGKQIISALNAGQEEAEVLDVNEGDAMLSVERVTFSVDGEVVEFLDAIYRPDYFQYTIWLTR</sequence>
<dbReference type="Gene3D" id="1.10.10.10">
    <property type="entry name" value="Winged helix-like DNA-binding domain superfamily/Winged helix DNA-binding domain"/>
    <property type="match status" value="1"/>
</dbReference>
<dbReference type="InterPro" id="IPR028978">
    <property type="entry name" value="Chorismate_lyase_/UTRA_dom_sf"/>
</dbReference>
<dbReference type="GO" id="GO:0045892">
    <property type="term" value="P:negative regulation of DNA-templated transcription"/>
    <property type="evidence" value="ECO:0007669"/>
    <property type="project" value="TreeGrafter"/>
</dbReference>
<dbReference type="GO" id="GO:0003700">
    <property type="term" value="F:DNA-binding transcription factor activity"/>
    <property type="evidence" value="ECO:0007669"/>
    <property type="project" value="InterPro"/>
</dbReference>
<dbReference type="EMBL" id="CP071182">
    <property type="protein sequence ID" value="QSO47386.1"/>
    <property type="molecule type" value="Genomic_DNA"/>
</dbReference>
<dbReference type="InterPro" id="IPR011663">
    <property type="entry name" value="UTRA"/>
</dbReference>
<accession>A0A9X7Z7I5</accession>
<feature type="domain" description="HTH gntR-type" evidence="4">
    <location>
        <begin position="18"/>
        <end position="87"/>
    </location>
</feature>
<dbReference type="PANTHER" id="PTHR44846:SF1">
    <property type="entry name" value="MANNOSYL-D-GLYCERATE TRANSPORT_METABOLISM SYSTEM REPRESSOR MNGR-RELATED"/>
    <property type="match status" value="1"/>
</dbReference>
<dbReference type="CDD" id="cd07377">
    <property type="entry name" value="WHTH_GntR"/>
    <property type="match status" value="1"/>
</dbReference>
<dbReference type="InterPro" id="IPR000524">
    <property type="entry name" value="Tscrpt_reg_HTH_GntR"/>
</dbReference>
<dbReference type="PRINTS" id="PR00035">
    <property type="entry name" value="HTHGNTR"/>
</dbReference>
<dbReference type="PANTHER" id="PTHR44846">
    <property type="entry name" value="MANNOSYL-D-GLYCERATE TRANSPORT/METABOLISM SYSTEM REPRESSOR MNGR-RELATED"/>
    <property type="match status" value="1"/>
</dbReference>
<dbReference type="AlphaFoldDB" id="A0A9X7Z7I5"/>
<keyword evidence="6" id="KW-1185">Reference proteome</keyword>
<evidence type="ECO:0000259" key="4">
    <source>
        <dbReference type="PROSITE" id="PS50949"/>
    </source>
</evidence>
<dbReference type="SMART" id="SM00345">
    <property type="entry name" value="HTH_GNTR"/>
    <property type="match status" value="1"/>
</dbReference>
<proteinExistence type="predicted"/>
<keyword evidence="1" id="KW-0805">Transcription regulation</keyword>
<evidence type="ECO:0000256" key="3">
    <source>
        <dbReference type="ARBA" id="ARBA00023163"/>
    </source>
</evidence>
<dbReference type="InterPro" id="IPR036388">
    <property type="entry name" value="WH-like_DNA-bd_sf"/>
</dbReference>
<dbReference type="SUPFAM" id="SSF64288">
    <property type="entry name" value="Chorismate lyase-like"/>
    <property type="match status" value="1"/>
</dbReference>
<dbReference type="SUPFAM" id="SSF46785">
    <property type="entry name" value="Winged helix' DNA-binding domain"/>
    <property type="match status" value="1"/>
</dbReference>